<evidence type="ECO:0000256" key="4">
    <source>
        <dbReference type="ARBA" id="ARBA00022801"/>
    </source>
</evidence>
<keyword evidence="6" id="KW-0464">Manganese</keyword>
<dbReference type="GO" id="GO:0046872">
    <property type="term" value="F:metal ion binding"/>
    <property type="evidence" value="ECO:0007669"/>
    <property type="project" value="UniProtKB-KW"/>
</dbReference>
<protein>
    <submittedName>
        <fullName evidence="8">Coenzyme A pyrophosphatase</fullName>
    </submittedName>
</protein>
<dbReference type="CDD" id="cd03426">
    <property type="entry name" value="NUDIX_CoAse_Nudt7"/>
    <property type="match status" value="1"/>
</dbReference>
<dbReference type="GO" id="GO:0010945">
    <property type="term" value="F:coenzyme A diphosphatase activity"/>
    <property type="evidence" value="ECO:0007669"/>
    <property type="project" value="InterPro"/>
</dbReference>
<dbReference type="InterPro" id="IPR045121">
    <property type="entry name" value="CoAse"/>
</dbReference>
<dbReference type="PROSITE" id="PS51462">
    <property type="entry name" value="NUDIX"/>
    <property type="match status" value="1"/>
</dbReference>
<gene>
    <name evidence="8" type="ORF">AB870_19150</name>
</gene>
<proteinExistence type="predicted"/>
<dbReference type="PATRIC" id="fig|656179.3.peg.4085"/>
<keyword evidence="9" id="KW-1185">Reference proteome</keyword>
<comment type="cofactor">
    <cofactor evidence="2">
        <name>Mg(2+)</name>
        <dbReference type="ChEBI" id="CHEBI:18420"/>
    </cofactor>
</comment>
<keyword evidence="3" id="KW-0479">Metal-binding</keyword>
<evidence type="ECO:0000256" key="1">
    <source>
        <dbReference type="ARBA" id="ARBA00001936"/>
    </source>
</evidence>
<evidence type="ECO:0000256" key="3">
    <source>
        <dbReference type="ARBA" id="ARBA00022723"/>
    </source>
</evidence>
<dbReference type="SUPFAM" id="SSF55811">
    <property type="entry name" value="Nudix"/>
    <property type="match status" value="1"/>
</dbReference>
<keyword evidence="4" id="KW-0378">Hydrolase</keyword>
<dbReference type="STRING" id="656179.AB870_19150"/>
<dbReference type="PANTHER" id="PTHR12992:SF11">
    <property type="entry name" value="MITOCHONDRIAL COENZYME A DIPHOSPHATASE NUDT8"/>
    <property type="match status" value="1"/>
</dbReference>
<dbReference type="AlphaFoldDB" id="A0A0H3WVU9"/>
<evidence type="ECO:0000256" key="5">
    <source>
        <dbReference type="ARBA" id="ARBA00022842"/>
    </source>
</evidence>
<dbReference type="PANTHER" id="PTHR12992">
    <property type="entry name" value="NUDIX HYDROLASE"/>
    <property type="match status" value="1"/>
</dbReference>
<dbReference type="NCBIfam" id="NF007980">
    <property type="entry name" value="PRK10707.1"/>
    <property type="match status" value="1"/>
</dbReference>
<evidence type="ECO:0000259" key="7">
    <source>
        <dbReference type="PROSITE" id="PS51462"/>
    </source>
</evidence>
<name>A0A0H3WVU9_9BURK</name>
<reference evidence="8" key="1">
    <citation type="submission" date="2016-06" db="EMBL/GenBank/DDBJ databases">
        <title>Complete Genome Sequence of Pandoraea faecigallinarum DSM-23572.</title>
        <authorList>
            <person name="Yong D."/>
            <person name="Ee R."/>
            <person name="Lim Y.-L."/>
            <person name="Yin W.-F."/>
            <person name="Chan K.-G."/>
        </authorList>
    </citation>
    <scope>NUCLEOTIDE SEQUENCE</scope>
    <source>
        <strain evidence="8">DSM 23572</strain>
    </source>
</reference>
<dbReference type="EMBL" id="CP011807">
    <property type="protein sequence ID" value="AKM31770.1"/>
    <property type="molecule type" value="Genomic_DNA"/>
</dbReference>
<dbReference type="Proteomes" id="UP000035651">
    <property type="component" value="Chromosome"/>
</dbReference>
<evidence type="ECO:0000313" key="8">
    <source>
        <dbReference type="EMBL" id="AKM31770.1"/>
    </source>
</evidence>
<dbReference type="Gene3D" id="3.90.79.10">
    <property type="entry name" value="Nucleoside Triphosphate Pyrophosphohydrolase"/>
    <property type="match status" value="1"/>
</dbReference>
<sequence length="228" mass="24564">MAPPLILHPEALPIVATGEGEPAVPAERLTPAALRDRLASPPIWTPESGVVEPASPSMFTPRAAAVLVPLVMRPHGTTVLLTKRTQHLSTHAGQVSFPGGSREPDDPTPVATALRESNEEIGLDAGAVEVIGSLPDYVTGTGFRVAPVVGLVKPPFDLVADTGEVDEIFEVPLDFLMNPAHHQIRVFNYQVGERRFYAMPYPKPAGGEYFIWGATAGMLRNFYQLLRA</sequence>
<evidence type="ECO:0000313" key="9">
    <source>
        <dbReference type="Proteomes" id="UP000035651"/>
    </source>
</evidence>
<dbReference type="Pfam" id="PF00293">
    <property type="entry name" value="NUDIX"/>
    <property type="match status" value="1"/>
</dbReference>
<dbReference type="KEGG" id="pfg:AB870_19150"/>
<accession>A0A0H3WVU9</accession>
<organism evidence="8 9">
    <name type="scientific">Pandoraea faecigallinarum</name>
    <dbReference type="NCBI Taxonomy" id="656179"/>
    <lineage>
        <taxon>Bacteria</taxon>
        <taxon>Pseudomonadati</taxon>
        <taxon>Pseudomonadota</taxon>
        <taxon>Betaproteobacteria</taxon>
        <taxon>Burkholderiales</taxon>
        <taxon>Burkholderiaceae</taxon>
        <taxon>Pandoraea</taxon>
    </lineage>
</organism>
<comment type="cofactor">
    <cofactor evidence="1">
        <name>Mn(2+)</name>
        <dbReference type="ChEBI" id="CHEBI:29035"/>
    </cofactor>
</comment>
<dbReference type="InterPro" id="IPR000086">
    <property type="entry name" value="NUDIX_hydrolase_dom"/>
</dbReference>
<feature type="domain" description="Nudix hydrolase" evidence="7">
    <location>
        <begin position="61"/>
        <end position="193"/>
    </location>
</feature>
<dbReference type="InterPro" id="IPR015797">
    <property type="entry name" value="NUDIX_hydrolase-like_dom_sf"/>
</dbReference>
<evidence type="ECO:0000256" key="6">
    <source>
        <dbReference type="ARBA" id="ARBA00023211"/>
    </source>
</evidence>
<evidence type="ECO:0000256" key="2">
    <source>
        <dbReference type="ARBA" id="ARBA00001946"/>
    </source>
</evidence>
<dbReference type="RefSeq" id="WP_047907541.1">
    <property type="nucleotide sequence ID" value="NZ_CP011807.3"/>
</dbReference>
<keyword evidence="5" id="KW-0460">Magnesium</keyword>